<dbReference type="Pfam" id="PF08501">
    <property type="entry name" value="Shikimate_dh_N"/>
    <property type="match status" value="1"/>
</dbReference>
<accession>A0ABQ6K0P2</accession>
<gene>
    <name evidence="4" type="primary">aroE</name>
    <name evidence="4" type="ORF">GCM10025869_30210</name>
</gene>
<evidence type="ECO:0000256" key="2">
    <source>
        <dbReference type="ARBA" id="ARBA00023141"/>
    </source>
</evidence>
<protein>
    <submittedName>
        <fullName evidence="4">Shikimate 5-dehydrogenase</fullName>
    </submittedName>
</protein>
<dbReference type="SUPFAM" id="SSF53223">
    <property type="entry name" value="Aminoacid dehydrogenase-like, N-terminal domain"/>
    <property type="match status" value="1"/>
</dbReference>
<name>A0ABQ6K0P2_9MICO</name>
<sequence length="277" mass="28898">MAERARLAVLGSPIGHSRSPELHRAAYRVLGLDWDYERVEVDDTGLARFLASLGSEWRGLSLTMPLKRRVAELVPDVDEVARRTRQGNTILLDRGRPVRAFNTDVHGIVAALAGAGMTSARRAVVLGGGATAESAVVALESLGAEVTVAVRDVAKAAASGAFGGAVLVPLGAEADAALVASDAAVSTIPPGAAFSVDLPMLEGRQTLLDVAYAPWPTPLARTWQEAGGRVVHGLEMLVHQAVHQIRIFVAGDAAVPLADEAVVIEAMRAAARSSAVE</sequence>
<keyword evidence="2" id="KW-0057">Aromatic amino acid biosynthesis</keyword>
<dbReference type="NCBIfam" id="NF001311">
    <property type="entry name" value="PRK00258.1-3"/>
    <property type="match status" value="1"/>
</dbReference>
<dbReference type="PANTHER" id="PTHR21089">
    <property type="entry name" value="SHIKIMATE DEHYDROGENASE"/>
    <property type="match status" value="1"/>
</dbReference>
<evidence type="ECO:0000313" key="4">
    <source>
        <dbReference type="EMBL" id="GMA92492.1"/>
    </source>
</evidence>
<dbReference type="CDD" id="cd01065">
    <property type="entry name" value="NAD_bind_Shikimate_DH"/>
    <property type="match status" value="1"/>
</dbReference>
<comment type="pathway">
    <text evidence="1">Metabolic intermediate biosynthesis; chorismate biosynthesis; chorismate from D-erythrose 4-phosphate and phosphoenolpyruvate: step 4/7.</text>
</comment>
<keyword evidence="2" id="KW-0028">Amino-acid biosynthesis</keyword>
<dbReference type="Proteomes" id="UP001157069">
    <property type="component" value="Unassembled WGS sequence"/>
</dbReference>
<evidence type="ECO:0000313" key="5">
    <source>
        <dbReference type="Proteomes" id="UP001157069"/>
    </source>
</evidence>
<dbReference type="EMBL" id="BSVA01000001">
    <property type="protein sequence ID" value="GMA92492.1"/>
    <property type="molecule type" value="Genomic_DNA"/>
</dbReference>
<organism evidence="4 5">
    <name type="scientific">Homoserinibacter gongjuensis</name>
    <dbReference type="NCBI Taxonomy" id="1162968"/>
    <lineage>
        <taxon>Bacteria</taxon>
        <taxon>Bacillati</taxon>
        <taxon>Actinomycetota</taxon>
        <taxon>Actinomycetes</taxon>
        <taxon>Micrococcales</taxon>
        <taxon>Microbacteriaceae</taxon>
        <taxon>Homoserinibacter</taxon>
    </lineage>
</organism>
<evidence type="ECO:0000259" key="3">
    <source>
        <dbReference type="Pfam" id="PF08501"/>
    </source>
</evidence>
<dbReference type="RefSeq" id="WP_284301246.1">
    <property type="nucleotide sequence ID" value="NZ_BSVA01000001.1"/>
</dbReference>
<proteinExistence type="predicted"/>
<dbReference type="InterPro" id="IPR022893">
    <property type="entry name" value="Shikimate_DH_fam"/>
</dbReference>
<dbReference type="Gene3D" id="3.40.50.10860">
    <property type="entry name" value="Leucine Dehydrogenase, chain A, domain 1"/>
    <property type="match status" value="1"/>
</dbReference>
<feature type="domain" description="Shikimate dehydrogenase substrate binding N-terminal" evidence="3">
    <location>
        <begin position="9"/>
        <end position="90"/>
    </location>
</feature>
<reference evidence="5" key="1">
    <citation type="journal article" date="2019" name="Int. J. Syst. Evol. Microbiol.">
        <title>The Global Catalogue of Microorganisms (GCM) 10K type strain sequencing project: providing services to taxonomists for standard genome sequencing and annotation.</title>
        <authorList>
            <consortium name="The Broad Institute Genomics Platform"/>
            <consortium name="The Broad Institute Genome Sequencing Center for Infectious Disease"/>
            <person name="Wu L."/>
            <person name="Ma J."/>
        </authorList>
    </citation>
    <scope>NUCLEOTIDE SEQUENCE [LARGE SCALE GENOMIC DNA]</scope>
    <source>
        <strain evidence="5">NBRC 108755</strain>
    </source>
</reference>
<keyword evidence="5" id="KW-1185">Reference proteome</keyword>
<dbReference type="SUPFAM" id="SSF51735">
    <property type="entry name" value="NAD(P)-binding Rossmann-fold domains"/>
    <property type="match status" value="1"/>
</dbReference>
<dbReference type="InterPro" id="IPR036291">
    <property type="entry name" value="NAD(P)-bd_dom_sf"/>
</dbReference>
<dbReference type="Gene3D" id="3.40.50.720">
    <property type="entry name" value="NAD(P)-binding Rossmann-like Domain"/>
    <property type="match status" value="1"/>
</dbReference>
<dbReference type="InterPro" id="IPR046346">
    <property type="entry name" value="Aminoacid_DH-like_N_sf"/>
</dbReference>
<dbReference type="InterPro" id="IPR013708">
    <property type="entry name" value="Shikimate_DH-bd_N"/>
</dbReference>
<dbReference type="PANTHER" id="PTHR21089:SF1">
    <property type="entry name" value="BIFUNCTIONAL 3-DEHYDROQUINATE DEHYDRATASE_SHIKIMATE DEHYDROGENASE, CHLOROPLASTIC"/>
    <property type="match status" value="1"/>
</dbReference>
<evidence type="ECO:0000256" key="1">
    <source>
        <dbReference type="ARBA" id="ARBA00004871"/>
    </source>
</evidence>
<comment type="caution">
    <text evidence="4">The sequence shown here is derived from an EMBL/GenBank/DDBJ whole genome shotgun (WGS) entry which is preliminary data.</text>
</comment>